<keyword evidence="6 11" id="KW-1133">Transmembrane helix</keyword>
<feature type="transmembrane region" description="Helical" evidence="11">
    <location>
        <begin position="145"/>
        <end position="169"/>
    </location>
</feature>
<reference evidence="12" key="1">
    <citation type="journal article" date="2020" name="mSystems">
        <title>Genome- and Community-Level Interaction Insights into Carbon Utilization and Element Cycling Functions of Hydrothermarchaeota in Hydrothermal Sediment.</title>
        <authorList>
            <person name="Zhou Z."/>
            <person name="Liu Y."/>
            <person name="Xu W."/>
            <person name="Pan J."/>
            <person name="Luo Z.H."/>
            <person name="Li M."/>
        </authorList>
    </citation>
    <scope>NUCLEOTIDE SEQUENCE [LARGE SCALE GENOMIC DNA]</scope>
    <source>
        <strain evidence="12">SpSt-12</strain>
    </source>
</reference>
<evidence type="ECO:0000256" key="6">
    <source>
        <dbReference type="ARBA" id="ARBA00022989"/>
    </source>
</evidence>
<name>A0A7C2NM28_ARCFL</name>
<evidence type="ECO:0000256" key="11">
    <source>
        <dbReference type="HAMAP-Rule" id="MF_01117"/>
    </source>
</evidence>
<accession>A0A7C2NM28</accession>
<dbReference type="NCBIfam" id="NF003114">
    <property type="entry name" value="PRK04032.1"/>
    <property type="match status" value="1"/>
</dbReference>
<comment type="similarity">
    <text evidence="11">Belongs to the CDP-archaeol synthase family.</text>
</comment>
<comment type="catalytic activity">
    <reaction evidence="11">
        <text>2,3-bis-O-(geranylgeranyl)-sn-glycerol 1-phosphate + CTP + H(+) = CDP-2,3-bis-O-(geranylgeranyl)-sn-glycerol + diphosphate</text>
        <dbReference type="Rhea" id="RHEA:25690"/>
        <dbReference type="ChEBI" id="CHEBI:15378"/>
        <dbReference type="ChEBI" id="CHEBI:33019"/>
        <dbReference type="ChEBI" id="CHEBI:37563"/>
        <dbReference type="ChEBI" id="CHEBI:58837"/>
        <dbReference type="ChEBI" id="CHEBI:58838"/>
        <dbReference type="EC" id="2.7.7.67"/>
    </reaction>
</comment>
<keyword evidence="7 11" id="KW-0443">Lipid metabolism</keyword>
<evidence type="ECO:0000256" key="9">
    <source>
        <dbReference type="ARBA" id="ARBA00023209"/>
    </source>
</evidence>
<evidence type="ECO:0000256" key="5">
    <source>
        <dbReference type="ARBA" id="ARBA00022842"/>
    </source>
</evidence>
<dbReference type="AlphaFoldDB" id="A0A7C2NM28"/>
<comment type="subcellular location">
    <subcellularLocation>
        <location evidence="11">Cell membrane</location>
        <topology evidence="11">Multi-pass membrane protein</topology>
    </subcellularLocation>
</comment>
<proteinExistence type="inferred from homology"/>
<sequence>MLDLILKTVWLLLPCYTPNNFAVLVGGGKPIDFGKTFFDGKRILGDGKTWRGFTGGVTGGVFTANLQFAIEKLSGVAIYSSLPFSEFFILTFLLALGAMLGDLCGSFIKRRFGYERGASFPLLDQLTFLIVALILASTFPPFWKLFTIQVILLAVIITPALHFGINYIAYRLNLKEVPW</sequence>
<keyword evidence="3 11" id="KW-0808">Transferase</keyword>
<comment type="caution">
    <text evidence="12">The sequence shown here is derived from an EMBL/GenBank/DDBJ whole genome shotgun (WGS) entry which is preliminary data.</text>
</comment>
<keyword evidence="9 11" id="KW-0594">Phospholipid biosynthesis</keyword>
<comment type="cofactor">
    <cofactor evidence="11">
        <name>Mg(2+)</name>
        <dbReference type="ChEBI" id="CHEBI:18420"/>
    </cofactor>
</comment>
<dbReference type="InterPro" id="IPR002726">
    <property type="entry name" value="CarS_archaea"/>
</dbReference>
<keyword evidence="12" id="KW-0548">Nucleotidyltransferase</keyword>
<evidence type="ECO:0000313" key="12">
    <source>
        <dbReference type="EMBL" id="HET20798.1"/>
    </source>
</evidence>
<evidence type="ECO:0000256" key="8">
    <source>
        <dbReference type="ARBA" id="ARBA00023136"/>
    </source>
</evidence>
<dbReference type="Pfam" id="PF01864">
    <property type="entry name" value="CarS-like"/>
    <property type="match status" value="1"/>
</dbReference>
<evidence type="ECO:0000256" key="10">
    <source>
        <dbReference type="ARBA" id="ARBA00023264"/>
    </source>
</evidence>
<protein>
    <recommendedName>
        <fullName evidence="11">CDP-archaeol synthase</fullName>
        <ecNumber evidence="11">2.7.7.67</ecNumber>
    </recommendedName>
    <alternativeName>
        <fullName evidence="11">CDP-2,3-bis-(O-geranylgeranyl)-sn-glycerol synthase</fullName>
    </alternativeName>
</protein>
<keyword evidence="1 11" id="KW-1003">Cell membrane</keyword>
<keyword evidence="10 11" id="KW-1208">Phospholipid metabolism</keyword>
<dbReference type="HAMAP" id="MF_01117">
    <property type="entry name" value="CDP_archaeol_synth"/>
    <property type="match status" value="1"/>
</dbReference>
<dbReference type="UniPathway" id="UPA00940"/>
<dbReference type="PANTHER" id="PTHR39650">
    <property type="entry name" value="CDP-ARCHAEOL SYNTHASE"/>
    <property type="match status" value="1"/>
</dbReference>
<evidence type="ECO:0000256" key="2">
    <source>
        <dbReference type="ARBA" id="ARBA00022516"/>
    </source>
</evidence>
<evidence type="ECO:0000256" key="7">
    <source>
        <dbReference type="ARBA" id="ARBA00023098"/>
    </source>
</evidence>
<evidence type="ECO:0000256" key="3">
    <source>
        <dbReference type="ARBA" id="ARBA00022679"/>
    </source>
</evidence>
<dbReference type="PANTHER" id="PTHR39650:SF1">
    <property type="entry name" value="CDP-ARCHAEOL SYNTHASE"/>
    <property type="match status" value="1"/>
</dbReference>
<dbReference type="GO" id="GO:0046474">
    <property type="term" value="P:glycerophospholipid biosynthetic process"/>
    <property type="evidence" value="ECO:0007669"/>
    <property type="project" value="UniProtKB-UniRule"/>
</dbReference>
<gene>
    <name evidence="11" type="primary">carS</name>
    <name evidence="12" type="ORF">ENN70_01555</name>
</gene>
<feature type="transmembrane region" description="Helical" evidence="11">
    <location>
        <begin position="87"/>
        <end position="108"/>
    </location>
</feature>
<dbReference type="GO" id="GO:0043338">
    <property type="term" value="F:CDP-2,3-bis-(O-geranylgeranyl)-sn-glycerol synthase activity"/>
    <property type="evidence" value="ECO:0007669"/>
    <property type="project" value="UniProtKB-EC"/>
</dbReference>
<organism evidence="12">
    <name type="scientific">Archaeoglobus fulgidus</name>
    <dbReference type="NCBI Taxonomy" id="2234"/>
    <lineage>
        <taxon>Archaea</taxon>
        <taxon>Methanobacteriati</taxon>
        <taxon>Methanobacteriota</taxon>
        <taxon>Archaeoglobi</taxon>
        <taxon>Archaeoglobales</taxon>
        <taxon>Archaeoglobaceae</taxon>
        <taxon>Archaeoglobus</taxon>
    </lineage>
</organism>
<feature type="transmembrane region" description="Helical" evidence="11">
    <location>
        <begin position="120"/>
        <end position="139"/>
    </location>
</feature>
<comment type="function">
    <text evidence="11">Catalyzes the formation of CDP-2,3-bis-(O-geranylgeranyl)-sn-glycerol (CDP-archaeol) from 2,3-bis-(O-geranylgeranyl)-sn-glycerol 1-phosphate (DGGGP) and CTP. This reaction is the third ether-bond-formation step in the biosynthesis of archaeal membrane lipids.</text>
</comment>
<evidence type="ECO:0000256" key="1">
    <source>
        <dbReference type="ARBA" id="ARBA00022475"/>
    </source>
</evidence>
<keyword evidence="4 11" id="KW-0812">Transmembrane</keyword>
<dbReference type="GO" id="GO:0005886">
    <property type="term" value="C:plasma membrane"/>
    <property type="evidence" value="ECO:0007669"/>
    <property type="project" value="UniProtKB-SubCell"/>
</dbReference>
<comment type="pathway">
    <text evidence="11">Membrane lipid metabolism; glycerophospholipid metabolism.</text>
</comment>
<evidence type="ECO:0000256" key="4">
    <source>
        <dbReference type="ARBA" id="ARBA00022692"/>
    </source>
</evidence>
<dbReference type="EC" id="2.7.7.67" evidence="11"/>
<dbReference type="EMBL" id="DSCQ01000020">
    <property type="protein sequence ID" value="HET20798.1"/>
    <property type="molecule type" value="Genomic_DNA"/>
</dbReference>
<dbReference type="InterPro" id="IPR032690">
    <property type="entry name" value="CarS"/>
</dbReference>
<keyword evidence="5 11" id="KW-0460">Magnesium</keyword>
<keyword evidence="2 11" id="KW-0444">Lipid biosynthesis</keyword>
<keyword evidence="8 11" id="KW-0472">Membrane</keyword>